<dbReference type="EMBL" id="BTCL01000050">
    <property type="protein sequence ID" value="GMK49120.1"/>
    <property type="molecule type" value="Genomic_DNA"/>
</dbReference>
<evidence type="ECO:0000313" key="12">
    <source>
        <dbReference type="EMBL" id="GMK49120.1"/>
    </source>
</evidence>
<organism evidence="12 13">
    <name type="scientific">Paenibacillus glycanilyticus</name>
    <dbReference type="NCBI Taxonomy" id="126569"/>
    <lineage>
        <taxon>Bacteria</taxon>
        <taxon>Bacillati</taxon>
        <taxon>Bacillota</taxon>
        <taxon>Bacilli</taxon>
        <taxon>Bacillales</taxon>
        <taxon>Paenibacillaceae</taxon>
        <taxon>Paenibacillus</taxon>
    </lineage>
</organism>
<evidence type="ECO:0000256" key="4">
    <source>
        <dbReference type="ARBA" id="ARBA00022519"/>
    </source>
</evidence>
<comment type="caution">
    <text evidence="12">The sequence shown here is derived from an EMBL/GenBank/DDBJ whole genome shotgun (WGS) entry which is preliminary data.</text>
</comment>
<comment type="function">
    <text evidence="9">Part of the binding-protein-dependent transport system for D-xylose. Probably responsible for the translocation of the substrate across the membrane.</text>
</comment>
<feature type="transmembrane region" description="Helical" evidence="11">
    <location>
        <begin position="89"/>
        <end position="111"/>
    </location>
</feature>
<name>A0ABQ6NX21_9BACL</name>
<keyword evidence="4" id="KW-0997">Cell inner membrane</keyword>
<feature type="transmembrane region" description="Helical" evidence="11">
    <location>
        <begin position="116"/>
        <end position="149"/>
    </location>
</feature>
<keyword evidence="13" id="KW-1185">Reference proteome</keyword>
<comment type="subcellular location">
    <subcellularLocation>
        <location evidence="1">Cell membrane</location>
        <topology evidence="1">Multi-pass membrane protein</topology>
    </subcellularLocation>
</comment>
<evidence type="ECO:0000313" key="13">
    <source>
        <dbReference type="Proteomes" id="UP001285921"/>
    </source>
</evidence>
<proteinExistence type="predicted"/>
<feature type="transmembrane region" description="Helical" evidence="11">
    <location>
        <begin position="187"/>
        <end position="205"/>
    </location>
</feature>
<dbReference type="Pfam" id="PF02653">
    <property type="entry name" value="BPD_transp_2"/>
    <property type="match status" value="1"/>
</dbReference>
<evidence type="ECO:0000256" key="10">
    <source>
        <dbReference type="ARBA" id="ARBA00035686"/>
    </source>
</evidence>
<evidence type="ECO:0000256" key="11">
    <source>
        <dbReference type="SAM" id="Phobius"/>
    </source>
</evidence>
<keyword evidence="5" id="KW-0762">Sugar transport</keyword>
<feature type="transmembrane region" description="Helical" evidence="11">
    <location>
        <begin position="30"/>
        <end position="51"/>
    </location>
</feature>
<dbReference type="CDD" id="cd06579">
    <property type="entry name" value="TM_PBP1_transp_AraH_like"/>
    <property type="match status" value="1"/>
</dbReference>
<feature type="transmembrane region" description="Helical" evidence="11">
    <location>
        <begin position="226"/>
        <end position="244"/>
    </location>
</feature>
<evidence type="ECO:0000256" key="1">
    <source>
        <dbReference type="ARBA" id="ARBA00004651"/>
    </source>
</evidence>
<keyword evidence="2" id="KW-0813">Transport</keyword>
<dbReference type="Proteomes" id="UP001285921">
    <property type="component" value="Unassembled WGS sequence"/>
</dbReference>
<evidence type="ECO:0000256" key="9">
    <source>
        <dbReference type="ARBA" id="ARBA00035611"/>
    </source>
</evidence>
<sequence length="403" mass="43190">MNLVTQGKKEQQTNILTEGKTLLKVNIREYGMYIALFVIMLTFSILTDGLFMSSRNISNLLDATGYIAVLAVGMTLVIVIRHIDLSVGFAAGFLGAIAAILLSQAGVSVYLTIPIILIFGIIVGLFNGVLVASLGIPSFVASLAGMLIFRGALLRVTEKTGTIIVKDEHFNALGNGYIPSLFKLDDLNFLSLLLGVLVILLFIYFEVSKRRNKIKYQFEVISKGMFTVKLIFVSAIIAYITYIIAGYNGFSWTVIIMLLVVVIYHFLTTSTVLGRHIYAVGSNPEAAHLSGINVKKITYIVFGSMGLLSALSGILFTARLQSATTTAGTLFELDAIAAAYVGGVSAAGGVGKVTGSIIGAIVMASLSSGMNLMGVGISYQYMIRGGVLAIAVIFDVMTRRKRS</sequence>
<feature type="transmembrane region" description="Helical" evidence="11">
    <location>
        <begin position="297"/>
        <end position="318"/>
    </location>
</feature>
<evidence type="ECO:0000256" key="5">
    <source>
        <dbReference type="ARBA" id="ARBA00022597"/>
    </source>
</evidence>
<evidence type="ECO:0000256" key="3">
    <source>
        <dbReference type="ARBA" id="ARBA00022475"/>
    </source>
</evidence>
<dbReference type="RefSeq" id="WP_317982474.1">
    <property type="nucleotide sequence ID" value="NZ_BTCL01000050.1"/>
</dbReference>
<accession>A0ABQ6NX21</accession>
<reference evidence="12 13" key="1">
    <citation type="submission" date="2023-05" db="EMBL/GenBank/DDBJ databases">
        <title>Draft genome of Paenibacillus sp. CCS26.</title>
        <authorList>
            <person name="Akita H."/>
            <person name="Shinto Y."/>
            <person name="Kimura Z."/>
        </authorList>
    </citation>
    <scope>NUCLEOTIDE SEQUENCE [LARGE SCALE GENOMIC DNA]</scope>
    <source>
        <strain evidence="12 13">CCS26</strain>
    </source>
</reference>
<feature type="transmembrane region" description="Helical" evidence="11">
    <location>
        <begin position="250"/>
        <end position="267"/>
    </location>
</feature>
<dbReference type="PANTHER" id="PTHR32196">
    <property type="entry name" value="ABC TRANSPORTER PERMEASE PROTEIN YPHD-RELATED-RELATED"/>
    <property type="match status" value="1"/>
</dbReference>
<dbReference type="PANTHER" id="PTHR32196:SF32">
    <property type="entry name" value="XYLOSE TRANSPORT SYSTEM PERMEASE PROTEIN XYLH"/>
    <property type="match status" value="1"/>
</dbReference>
<protein>
    <recommendedName>
        <fullName evidence="10">Xylose transport system permease protein XylH</fullName>
    </recommendedName>
</protein>
<feature type="transmembrane region" description="Helical" evidence="11">
    <location>
        <begin position="63"/>
        <end position="83"/>
    </location>
</feature>
<evidence type="ECO:0000256" key="2">
    <source>
        <dbReference type="ARBA" id="ARBA00022448"/>
    </source>
</evidence>
<evidence type="ECO:0000256" key="7">
    <source>
        <dbReference type="ARBA" id="ARBA00022989"/>
    </source>
</evidence>
<gene>
    <name evidence="12" type="ORF">PghCCS26_62500</name>
</gene>
<evidence type="ECO:0000256" key="6">
    <source>
        <dbReference type="ARBA" id="ARBA00022692"/>
    </source>
</evidence>
<evidence type="ECO:0000256" key="8">
    <source>
        <dbReference type="ARBA" id="ARBA00023136"/>
    </source>
</evidence>
<keyword evidence="6 11" id="KW-0812">Transmembrane</keyword>
<keyword evidence="8 11" id="KW-0472">Membrane</keyword>
<keyword evidence="3" id="KW-1003">Cell membrane</keyword>
<keyword evidence="7 11" id="KW-1133">Transmembrane helix</keyword>
<feature type="transmembrane region" description="Helical" evidence="11">
    <location>
        <begin position="381"/>
        <end position="398"/>
    </location>
</feature>
<dbReference type="InterPro" id="IPR001851">
    <property type="entry name" value="ABC_transp_permease"/>
</dbReference>